<evidence type="ECO:0000313" key="2">
    <source>
        <dbReference type="EMBL" id="EWM25731.1"/>
    </source>
</evidence>
<dbReference type="EMBL" id="AZIL01000835">
    <property type="protein sequence ID" value="EWM25731.1"/>
    <property type="molecule type" value="Genomic_DNA"/>
</dbReference>
<evidence type="ECO:0000313" key="3">
    <source>
        <dbReference type="Proteomes" id="UP000019335"/>
    </source>
</evidence>
<dbReference type="Proteomes" id="UP000019335">
    <property type="component" value="Chromosome 10"/>
</dbReference>
<feature type="region of interest" description="Disordered" evidence="1">
    <location>
        <begin position="508"/>
        <end position="541"/>
    </location>
</feature>
<feature type="region of interest" description="Disordered" evidence="1">
    <location>
        <begin position="265"/>
        <end position="414"/>
    </location>
</feature>
<keyword evidence="3" id="KW-1185">Reference proteome</keyword>
<comment type="caution">
    <text evidence="2">The sequence shown here is derived from an EMBL/GenBank/DDBJ whole genome shotgun (WGS) entry which is preliminary data.</text>
</comment>
<name>W7TYK6_9STRA</name>
<feature type="compositionally biased region" description="Low complexity" evidence="1">
    <location>
        <begin position="343"/>
        <end position="392"/>
    </location>
</feature>
<evidence type="ECO:0000256" key="1">
    <source>
        <dbReference type="SAM" id="MobiDB-lite"/>
    </source>
</evidence>
<accession>W7TYK6</accession>
<proteinExistence type="predicted"/>
<dbReference type="AlphaFoldDB" id="W7TYK6"/>
<dbReference type="OrthoDB" id="10328464at2759"/>
<feature type="compositionally biased region" description="Low complexity" evidence="1">
    <location>
        <begin position="316"/>
        <end position="329"/>
    </location>
</feature>
<organism evidence="2 3">
    <name type="scientific">Nannochloropsis gaditana</name>
    <dbReference type="NCBI Taxonomy" id="72520"/>
    <lineage>
        <taxon>Eukaryota</taxon>
        <taxon>Sar</taxon>
        <taxon>Stramenopiles</taxon>
        <taxon>Ochrophyta</taxon>
        <taxon>Eustigmatophyceae</taxon>
        <taxon>Eustigmatales</taxon>
        <taxon>Monodopsidaceae</taxon>
        <taxon>Nannochloropsis</taxon>
    </lineage>
</organism>
<protein>
    <submittedName>
        <fullName evidence="2">Uncharacterized protein</fullName>
    </submittedName>
</protein>
<gene>
    <name evidence="2" type="ORF">Naga_100087g15</name>
</gene>
<sequence>MMCAPNSLGSKMVGLPGTIGSKGTPSVASRTQTLIGQCENLAQGGRAFVQQIQKMASMGLLDRRKMVDYVRIVSLFNQATGKDTSHGLLDLVYHLLTCMSAGEDGGSSLSQIELLHTIGGGIGEIGGKGVRAVPGSSAATPPELDDLACYIISRGGTGAESVFCSEAMKQLFISTDELTCTLKETGLTSVSVWASFTTPEGLATLHRAAAAVLLQRDTSQVEVQVECVTRTDLLVACTGTLTFHVSEKGESSLVLCLAVKQDASPRAVGAPAKPRSDALLPAGEKSPPSSQRRSSSRRSTHAAERQAVLASRREQALQQQAKEQLQQQQQRHERASKRRRLPPTEAAPVSPSSASPLHASSSSVCSTSSAASSTSTASSASLPASLAMPPATGTSSFSYRPPPHRPFPSSMRRKTSFPVSWSARGPLLPAGLLRLMDSGAAPEPLPMGLLPAGKEGFDASVDGERGRMEQGEQDGLSQGMVLARGLPEGVNYGRGGGEIFTLNRHESGRGGMAATAPETSSRTTAMEEEKVPHANEGEEEDDGLWAWADSIWEGAAPSLELGTDLAVSGAVGEGPGVSDVEDPSLWLMLDEGAME</sequence>
<reference evidence="2 3" key="1">
    <citation type="journal article" date="2014" name="Mol. Plant">
        <title>Chromosome Scale Genome Assembly and Transcriptome Profiling of Nannochloropsis gaditana in Nitrogen Depletion.</title>
        <authorList>
            <person name="Corteggiani Carpinelli E."/>
            <person name="Telatin A."/>
            <person name="Vitulo N."/>
            <person name="Forcato C."/>
            <person name="D'Angelo M."/>
            <person name="Schiavon R."/>
            <person name="Vezzi A."/>
            <person name="Giacometti G.M."/>
            <person name="Morosinotto T."/>
            <person name="Valle G."/>
        </authorList>
    </citation>
    <scope>NUCLEOTIDE SEQUENCE [LARGE SCALE GENOMIC DNA]</scope>
    <source>
        <strain evidence="2 3">B-31</strain>
    </source>
</reference>
<feature type="compositionally biased region" description="Basic and acidic residues" evidence="1">
    <location>
        <begin position="525"/>
        <end position="536"/>
    </location>
</feature>